<dbReference type="PROSITE" id="PS51184">
    <property type="entry name" value="JMJC"/>
    <property type="match status" value="1"/>
</dbReference>
<dbReference type="InterPro" id="IPR046799">
    <property type="entry name" value="ROXA-like_wH"/>
</dbReference>
<sequence length="388" mass="43245">MPTNDNSYIIDAQSGNGFNAETFLKNYWQQKPVVIKHFFDNFVDPIDENDLAGLAQESEVDARIISNVKGSWHVEQGPITDFDKACQGKWTLLVQGVDKYVPDVTPLLDPFSFIPNWRLDDLMVSFATNGAGVGAHIDQYDVFLVQGKGRRRWRVGKPADYKEVFPHPKLRQIEGFEPVIDVVVEPGDVVYVPPGWPHDGATIEDSLTYSVGYRAPDNLQLAESLAMMLDKGAHNYRFTDASRSMQSNRAWVNPSDVAVLKQQLIDAINGEDFTLALLEAMSEQGMPEYPLEDEVSLEQISNEFAAGISFVPAPGVRALLCDGKRGLPRALFVNGSQFEFGKSDQEWFEVLASGGVLNATCCQDAPSFTFLETLTTLINNGYWEWFEG</sequence>
<keyword evidence="2" id="KW-0479">Metal-binding</keyword>
<proteinExistence type="predicted"/>
<name>A0A126PZ91_ALTMA</name>
<keyword evidence="5" id="KW-0408">Iron</keyword>
<accession>A0A126PZ91</accession>
<evidence type="ECO:0000256" key="4">
    <source>
        <dbReference type="ARBA" id="ARBA00023002"/>
    </source>
</evidence>
<dbReference type="RefSeq" id="WP_061094905.1">
    <property type="nucleotide sequence ID" value="NZ_CP014323.1"/>
</dbReference>
<dbReference type="EMBL" id="CP014323">
    <property type="protein sequence ID" value="AMJ98301.1"/>
    <property type="molecule type" value="Genomic_DNA"/>
</dbReference>
<evidence type="ECO:0000313" key="7">
    <source>
        <dbReference type="EMBL" id="AMJ98301.1"/>
    </source>
</evidence>
<keyword evidence="4" id="KW-0560">Oxidoreductase</keyword>
<evidence type="ECO:0000256" key="2">
    <source>
        <dbReference type="ARBA" id="ARBA00022723"/>
    </source>
</evidence>
<evidence type="ECO:0000256" key="5">
    <source>
        <dbReference type="ARBA" id="ARBA00023004"/>
    </source>
</evidence>
<dbReference type="PANTHER" id="PTHR13096:SF8">
    <property type="entry name" value="RIBOSOMAL OXYGENASE 1"/>
    <property type="match status" value="1"/>
</dbReference>
<keyword evidence="3" id="KW-0223">Dioxygenase</keyword>
<dbReference type="GO" id="GO:0016706">
    <property type="term" value="F:2-oxoglutarate-dependent dioxygenase activity"/>
    <property type="evidence" value="ECO:0007669"/>
    <property type="project" value="TreeGrafter"/>
</dbReference>
<dbReference type="Proteomes" id="UP000063991">
    <property type="component" value="Chromosome"/>
</dbReference>
<feature type="domain" description="JmjC" evidence="6">
    <location>
        <begin position="103"/>
        <end position="230"/>
    </location>
</feature>
<dbReference type="SMART" id="SM00558">
    <property type="entry name" value="JmjC"/>
    <property type="match status" value="1"/>
</dbReference>
<dbReference type="GO" id="GO:0046872">
    <property type="term" value="F:metal ion binding"/>
    <property type="evidence" value="ECO:0007669"/>
    <property type="project" value="UniProtKB-KW"/>
</dbReference>
<protein>
    <recommendedName>
        <fullName evidence="6">JmjC domain-containing protein</fullName>
    </recommendedName>
</protein>
<dbReference type="PANTHER" id="PTHR13096">
    <property type="entry name" value="MINA53 MYC INDUCED NUCLEAR ANTIGEN"/>
    <property type="match status" value="1"/>
</dbReference>
<dbReference type="Pfam" id="PF08007">
    <property type="entry name" value="JmjC_2"/>
    <property type="match status" value="1"/>
</dbReference>
<evidence type="ECO:0000313" key="8">
    <source>
        <dbReference type="Proteomes" id="UP000063991"/>
    </source>
</evidence>
<gene>
    <name evidence="7" type="ORF">AVL55_09075</name>
</gene>
<dbReference type="AlphaFoldDB" id="A0A126PZ91"/>
<evidence type="ECO:0000256" key="1">
    <source>
        <dbReference type="ARBA" id="ARBA00001954"/>
    </source>
</evidence>
<dbReference type="InterPro" id="IPR003347">
    <property type="entry name" value="JmjC_dom"/>
</dbReference>
<evidence type="ECO:0000259" key="6">
    <source>
        <dbReference type="PROSITE" id="PS51184"/>
    </source>
</evidence>
<dbReference type="Gene3D" id="2.60.120.650">
    <property type="entry name" value="Cupin"/>
    <property type="match status" value="1"/>
</dbReference>
<dbReference type="Gene3D" id="3.40.366.30">
    <property type="entry name" value="50S ribosomal protein L16 arginine hydroxylase, Chain A, Domain 2"/>
    <property type="match status" value="1"/>
</dbReference>
<dbReference type="OrthoDB" id="9764016at2"/>
<organism evidence="7 8">
    <name type="scientific">Alteromonas macleodii</name>
    <name type="common">Pseudoalteromonas macleodii</name>
    <dbReference type="NCBI Taxonomy" id="28108"/>
    <lineage>
        <taxon>Bacteria</taxon>
        <taxon>Pseudomonadati</taxon>
        <taxon>Pseudomonadota</taxon>
        <taxon>Gammaproteobacteria</taxon>
        <taxon>Alteromonadales</taxon>
        <taxon>Alteromonadaceae</taxon>
        <taxon>Alteromonas/Salinimonas group</taxon>
        <taxon>Alteromonas</taxon>
    </lineage>
</organism>
<dbReference type="Pfam" id="PF20514">
    <property type="entry name" value="WHD_ROXA"/>
    <property type="match status" value="1"/>
</dbReference>
<comment type="cofactor">
    <cofactor evidence="1">
        <name>Fe(2+)</name>
        <dbReference type="ChEBI" id="CHEBI:29033"/>
    </cofactor>
</comment>
<dbReference type="InterPro" id="IPR039994">
    <property type="entry name" value="NO66-like"/>
</dbReference>
<evidence type="ECO:0000256" key="3">
    <source>
        <dbReference type="ARBA" id="ARBA00022964"/>
    </source>
</evidence>
<dbReference type="SUPFAM" id="SSF51197">
    <property type="entry name" value="Clavaminate synthase-like"/>
    <property type="match status" value="1"/>
</dbReference>
<reference evidence="7 8" key="1">
    <citation type="submission" date="2015-12" db="EMBL/GenBank/DDBJ databases">
        <authorList>
            <person name="Shamseldin A."/>
            <person name="Moawad H."/>
            <person name="Abd El-Rahim W.M."/>
            <person name="Sadowsky M.J."/>
        </authorList>
    </citation>
    <scope>NUCLEOTIDE SEQUENCE [LARGE SCALE GENOMIC DNA]</scope>
    <source>
        <strain evidence="7 8">D7</strain>
    </source>
</reference>